<dbReference type="EMBL" id="JAERTX010000001">
    <property type="protein sequence ID" value="MBM9458623.1"/>
    <property type="molecule type" value="Genomic_DNA"/>
</dbReference>
<dbReference type="RefSeq" id="WP_205289909.1">
    <property type="nucleotide sequence ID" value="NZ_CP074406.1"/>
</dbReference>
<keyword evidence="3" id="KW-1185">Reference proteome</keyword>
<dbReference type="AlphaFoldDB" id="A0A939BWQ8"/>
<accession>A0A939BWQ8</accession>
<feature type="compositionally biased region" description="Low complexity" evidence="1">
    <location>
        <begin position="9"/>
        <end position="25"/>
    </location>
</feature>
<evidence type="ECO:0000313" key="2">
    <source>
        <dbReference type="EMBL" id="MBM9458623.1"/>
    </source>
</evidence>
<dbReference type="Proteomes" id="UP000663791">
    <property type="component" value="Unassembled WGS sequence"/>
</dbReference>
<protein>
    <submittedName>
        <fullName evidence="2">Uncharacterized protein</fullName>
    </submittedName>
</protein>
<comment type="caution">
    <text evidence="2">The sequence shown here is derived from an EMBL/GenBank/DDBJ whole genome shotgun (WGS) entry which is preliminary data.</text>
</comment>
<sequence>MPTIDLTTPTRAVEPVEPAAPAPLDAAPRRVGLSLRELQHAARLAGDAPLPFEVAAPTEADAMQSRLGSSPATSDDHAYRGVLSALNDPGTSLAERGLVVDGVLEPGIAGAIGLLAAPRIALDVDVRMGEVQAKAWHRHDRGAVASLATIDGAVFELAWFGVDSWATELARVAAPSEEITLGTSAVPALVDLPFELADAAAEAVRIGRGDLVAVLAARHTGSVLGPDGSVLTDDAVTRLLVALGGEAQGRLRAMVADVTGAAVDTVGVVSWTLLADGWRALRPHQRDGVLRLELRAVEPGDLAAVLAPAALPAVESASGGAS</sequence>
<evidence type="ECO:0000313" key="3">
    <source>
        <dbReference type="Proteomes" id="UP000663791"/>
    </source>
</evidence>
<feature type="region of interest" description="Disordered" evidence="1">
    <location>
        <begin position="1"/>
        <end position="25"/>
    </location>
</feature>
<proteinExistence type="predicted"/>
<reference evidence="2" key="1">
    <citation type="submission" date="2021-01" db="EMBL/GenBank/DDBJ databases">
        <title>Novel species in genus Nocardioides.</title>
        <authorList>
            <person name="Zhang G."/>
        </authorList>
    </citation>
    <scope>NUCLEOTIDE SEQUENCE</scope>
    <source>
        <strain evidence="2">Zg-536</strain>
    </source>
</reference>
<evidence type="ECO:0000256" key="1">
    <source>
        <dbReference type="SAM" id="MobiDB-lite"/>
    </source>
</evidence>
<name>A0A939BWQ8_9ACTN</name>
<organism evidence="2 3">
    <name type="scientific">Nocardioides faecalis</name>
    <dbReference type="NCBI Taxonomy" id="2803858"/>
    <lineage>
        <taxon>Bacteria</taxon>
        <taxon>Bacillati</taxon>
        <taxon>Actinomycetota</taxon>
        <taxon>Actinomycetes</taxon>
        <taxon>Propionibacteriales</taxon>
        <taxon>Nocardioidaceae</taxon>
        <taxon>Nocardioides</taxon>
    </lineage>
</organism>
<gene>
    <name evidence="2" type="ORF">JK386_01775</name>
</gene>